<keyword evidence="9" id="KW-1185">Reference proteome</keyword>
<dbReference type="InterPro" id="IPR009091">
    <property type="entry name" value="RCC1/BLIP-II"/>
</dbReference>
<accession>A0A1N7JBK4</accession>
<dbReference type="InterPro" id="IPR026444">
    <property type="entry name" value="Secre_tail"/>
</dbReference>
<dbReference type="Pfam" id="PF13540">
    <property type="entry name" value="RCC1_2"/>
    <property type="match status" value="1"/>
</dbReference>
<evidence type="ECO:0000256" key="2">
    <source>
        <dbReference type="ARBA" id="ARBA00022729"/>
    </source>
</evidence>
<dbReference type="Pfam" id="PF00041">
    <property type="entry name" value="fn3"/>
    <property type="match status" value="1"/>
</dbReference>
<dbReference type="CDD" id="cd00063">
    <property type="entry name" value="FN3"/>
    <property type="match status" value="1"/>
</dbReference>
<dbReference type="Gene3D" id="2.130.10.30">
    <property type="entry name" value="Regulator of chromosome condensation 1/beta-lactamase-inhibitor protein II"/>
    <property type="match status" value="5"/>
</dbReference>
<dbReference type="KEGG" id="cjt:EG359_07130"/>
<feature type="domain" description="Fibronectin type-III" evidence="4">
    <location>
        <begin position="615"/>
        <end position="703"/>
    </location>
</feature>
<dbReference type="RefSeq" id="WP_084180308.1">
    <property type="nucleotide sequence ID" value="NZ_CP033926.1"/>
</dbReference>
<evidence type="ECO:0000259" key="4">
    <source>
        <dbReference type="PROSITE" id="PS50853"/>
    </source>
</evidence>
<dbReference type="SUPFAM" id="SSF49265">
    <property type="entry name" value="Fibronectin type III"/>
    <property type="match status" value="1"/>
</dbReference>
<dbReference type="EMBL" id="FTNZ01000002">
    <property type="protein sequence ID" value="SIS30698.1"/>
    <property type="molecule type" value="Genomic_DNA"/>
</dbReference>
<dbReference type="Pfam" id="PF18962">
    <property type="entry name" value="Por_Secre_tail"/>
    <property type="match status" value="1"/>
</dbReference>
<dbReference type="GO" id="GO:0005737">
    <property type="term" value="C:cytoplasm"/>
    <property type="evidence" value="ECO:0007669"/>
    <property type="project" value="TreeGrafter"/>
</dbReference>
<reference evidence="7 8" key="1">
    <citation type="submission" date="2017-01" db="EMBL/GenBank/DDBJ databases">
        <authorList>
            <person name="Mah S.A."/>
            <person name="Swanson W.J."/>
            <person name="Moy G.W."/>
            <person name="Vacquier V.D."/>
        </authorList>
    </citation>
    <scope>NUCLEOTIDE SEQUENCE [LARGE SCALE GENOMIC DNA]</scope>
    <source>
        <strain evidence="7 8">DSM 16927</strain>
    </source>
</reference>
<dbReference type="PROSITE" id="PS50853">
    <property type="entry name" value="FN3"/>
    <property type="match status" value="1"/>
</dbReference>
<dbReference type="EMBL" id="CP033926">
    <property type="protein sequence ID" value="AZA99389.1"/>
    <property type="molecule type" value="Genomic_DNA"/>
</dbReference>
<evidence type="ECO:0000256" key="3">
    <source>
        <dbReference type="ARBA" id="ARBA00022737"/>
    </source>
</evidence>
<dbReference type="Proteomes" id="UP000279541">
    <property type="component" value="Chromosome"/>
</dbReference>
<dbReference type="PRINTS" id="PR00633">
    <property type="entry name" value="RCCNDNSATION"/>
</dbReference>
<dbReference type="Gene3D" id="2.60.40.10">
    <property type="entry name" value="Immunoglobulins"/>
    <property type="match status" value="1"/>
</dbReference>
<evidence type="ECO:0000313" key="5">
    <source>
        <dbReference type="EMBL" id="AZA99389.1"/>
    </source>
</evidence>
<dbReference type="NCBIfam" id="TIGR04183">
    <property type="entry name" value="Por_Secre_tail"/>
    <property type="match status" value="1"/>
</dbReference>
<dbReference type="PANTHER" id="PTHR45982:SF1">
    <property type="entry name" value="REGULATOR OF CHROMOSOME CONDENSATION"/>
    <property type="match status" value="1"/>
</dbReference>
<dbReference type="Proteomes" id="UP000186106">
    <property type="component" value="Unassembled WGS sequence"/>
</dbReference>
<evidence type="ECO:0000313" key="8">
    <source>
        <dbReference type="Proteomes" id="UP000186106"/>
    </source>
</evidence>
<reference evidence="5 9" key="2">
    <citation type="submission" date="2018-11" db="EMBL/GenBank/DDBJ databases">
        <title>Proposal to divide the Flavobacteriaceae and reorganize its genera based on Amino Acid Identity values calculated from whole genome sequences.</title>
        <authorList>
            <person name="Nicholson A.C."/>
            <person name="Gulvik C.A."/>
            <person name="Whitney A.M."/>
            <person name="Humrighouse B.W."/>
            <person name="Bell M."/>
            <person name="Holmes B."/>
            <person name="Steigerwalt A.G."/>
            <person name="Villarma A."/>
            <person name="Sheth M."/>
            <person name="Batra D."/>
            <person name="Pryor J."/>
            <person name="Bernardet J.-F."/>
            <person name="Hugo C."/>
            <person name="Kampfer P."/>
            <person name="Newman J."/>
            <person name="McQuiston J.R."/>
        </authorList>
    </citation>
    <scope>NUCLEOTIDE SEQUENCE [LARGE SCALE GENOMIC DNA]</scope>
    <source>
        <strain evidence="5 9">DSM 16927</strain>
    </source>
</reference>
<organism evidence="7 8">
    <name type="scientific">Chryseobacterium joostei</name>
    <dbReference type="NCBI Taxonomy" id="112234"/>
    <lineage>
        <taxon>Bacteria</taxon>
        <taxon>Pseudomonadati</taxon>
        <taxon>Bacteroidota</taxon>
        <taxon>Flavobacteriia</taxon>
        <taxon>Flavobacteriales</taxon>
        <taxon>Weeksellaceae</taxon>
        <taxon>Chryseobacterium group</taxon>
        <taxon>Chryseobacterium</taxon>
    </lineage>
</organism>
<evidence type="ECO:0000313" key="9">
    <source>
        <dbReference type="Proteomes" id="UP000279541"/>
    </source>
</evidence>
<dbReference type="SUPFAM" id="SSF50985">
    <property type="entry name" value="RCC1/BLIP-II"/>
    <property type="match status" value="3"/>
</dbReference>
<evidence type="ECO:0000313" key="6">
    <source>
        <dbReference type="EMBL" id="SIS30698.1"/>
    </source>
</evidence>
<dbReference type="InterPro" id="IPR058923">
    <property type="entry name" value="RCC1-like_dom"/>
</dbReference>
<dbReference type="PROSITE" id="PS50012">
    <property type="entry name" value="RCC1_3"/>
    <property type="match status" value="12"/>
</dbReference>
<dbReference type="InterPro" id="IPR051553">
    <property type="entry name" value="Ran_GTPase-activating"/>
</dbReference>
<keyword evidence="1" id="KW-0344">Guanine-nucleotide releasing factor</keyword>
<sequence length="1147" mass="121502">MKNYIYSIIALLMVILCPAQVFVSQAEYFWDADPGAGNGIPVLATDGNFNSAFEQLTKTGIATPGNGLHKFSIRIKDNTGVWGPVFTNVIDVQQNQTSTLIALAQAEYFWDADPGAGNGTPVLAADGNFNSVFEQLTKTDIVTPGNGLHKFSVRIKDNTGVWGPVFTNVISVQQNQTSTLMALAQAEYFWDTDPGAGNGTPVLAADGNFDSSFEQLTKTGIALPSNGLHVFNIRIKDNAGVWGPVFKNVINVETPTPTGCWQSLSVGNGFSAGIKADGTLWIWGSNDSGQIGNGTTIDRNTPILIGTATDWKSVSIGFSHTIALKTDGTLWGWGRNDYGQLGDGTTIARKVPTQIGNASDWKSIHVSFNQTFAIKTDGTLWSWGFNYYGQLGDGTTTNKLVPAQIGTATNWKSIEPGSLHTFALKTDGTLWGWGYNYYGQLGDGTQVSRLSPVQIGTATDWKSAAAGSYHSIALKANGALWAWGSNTFGNLGDGTIINKSLPIQIGTETNWNNISAGNGVTFATKTNGTLWSWGNNSKGLLGNGTTGSINTTLPTQVGSSSDNMQSFVGENHVLVKTIDGYLKVCGENYFGQLGNGANNNINSFISIACPTICSLPTQFSTTNVTSKTATLSWTGSTGAPSGGYSYLYSTNSVLGGIEGVTSAATTNLTNLLPNTTYYWWVASNCGSGQVNWIPAGSFTTLPTTETGCWESVSVGNYHSIGIKTDGTLWTWGKNGAGQLGDGTTITRTTPTQLGTGKNWVKIAAGYAHTVAIKADGTLWSWGYNASAQVGDGTTISKNIPTQIGTATDWANIAAGDHYTVALKSNGTLWAWGLNIDGQLGDGTKINKTIPIQIGTANDWKTIAAVVNHTIATKTDGTLWTWGSNTNGQLGNGTKTEKLIPTKVGTATNWKNASGGVSHTIAIKTDGTLWTWGDNSSGQLGDGTTTAKLNPTQIGTATDWQSVKGDYYGSSIAIKTDGTLWSWGYNTYGHLGDGTKVPKNIPTKIGTSTDRKIVAANSFNTLVISTNGFLSGCGFNDYGQIGDGITINRTIFVPVGCPTSDVLRVDAVSTQSDQLKVYPNPVQNDLMVSFDQKILSVTVYNAAGQLVLTKAINDTKGTINVSALPSGVYLVKVNAANDFVKTVKVIKR</sequence>
<evidence type="ECO:0000313" key="7">
    <source>
        <dbReference type="EMBL" id="SIS46656.1"/>
    </source>
</evidence>
<dbReference type="PANTHER" id="PTHR45982">
    <property type="entry name" value="REGULATOR OF CHROMOSOME CONDENSATION"/>
    <property type="match status" value="1"/>
</dbReference>
<protein>
    <submittedName>
        <fullName evidence="7">Por secretion system C-terminal sorting domain-containing protein</fullName>
    </submittedName>
    <submittedName>
        <fullName evidence="5">T9SS C-terminal target domain-containing protein</fullName>
    </submittedName>
</protein>
<keyword evidence="3" id="KW-0677">Repeat</keyword>
<dbReference type="PROSITE" id="PS00626">
    <property type="entry name" value="RCC1_2"/>
    <property type="match status" value="2"/>
</dbReference>
<dbReference type="InterPro" id="IPR000408">
    <property type="entry name" value="Reg_chr_condens"/>
</dbReference>
<gene>
    <name evidence="5" type="ORF">EG359_07130</name>
    <name evidence="6" type="ORF">SAMN05421768_10268</name>
    <name evidence="7" type="ORF">SAMN05421768_10867</name>
</gene>
<evidence type="ECO:0000256" key="1">
    <source>
        <dbReference type="ARBA" id="ARBA00022658"/>
    </source>
</evidence>
<dbReference type="InterPro" id="IPR003961">
    <property type="entry name" value="FN3_dom"/>
</dbReference>
<dbReference type="Pfam" id="PF00415">
    <property type="entry name" value="RCC1"/>
    <property type="match status" value="1"/>
</dbReference>
<dbReference type="InterPro" id="IPR036116">
    <property type="entry name" value="FN3_sf"/>
</dbReference>
<dbReference type="AlphaFoldDB" id="A0A1N7JBK4"/>
<dbReference type="OrthoDB" id="1081439at2"/>
<dbReference type="EMBL" id="FTNZ01000008">
    <property type="protein sequence ID" value="SIS46656.1"/>
    <property type="molecule type" value="Genomic_DNA"/>
</dbReference>
<dbReference type="GO" id="GO:0005085">
    <property type="term" value="F:guanyl-nucleotide exchange factor activity"/>
    <property type="evidence" value="ECO:0007669"/>
    <property type="project" value="TreeGrafter"/>
</dbReference>
<dbReference type="InterPro" id="IPR013783">
    <property type="entry name" value="Ig-like_fold"/>
</dbReference>
<dbReference type="STRING" id="112234.SAMN05421768_10268"/>
<keyword evidence="2" id="KW-0732">Signal</keyword>
<name>A0A1N7JBK4_9FLAO</name>
<dbReference type="Pfam" id="PF25390">
    <property type="entry name" value="WD40_RLD"/>
    <property type="match status" value="2"/>
</dbReference>
<proteinExistence type="predicted"/>